<evidence type="ECO:0000313" key="3">
    <source>
        <dbReference type="Proteomes" id="UP001189624"/>
    </source>
</evidence>
<dbReference type="Gramene" id="rna-AYBTSS11_LOCUS21011">
    <property type="protein sequence ID" value="CAJ1967120.1"/>
    <property type="gene ID" value="gene-AYBTSS11_LOCUS21011"/>
</dbReference>
<sequence length="66" mass="7617">MAEEEDENKNLIRSDLKKKKKKKKKEERIEGGCTEGVGRGRQMEKREGVNEKEGGGVFWPLGLLWK</sequence>
<feature type="compositionally biased region" description="Basic and acidic residues" evidence="1">
    <location>
        <begin position="41"/>
        <end position="52"/>
    </location>
</feature>
<reference evidence="2" key="1">
    <citation type="submission" date="2023-10" db="EMBL/GenBank/DDBJ databases">
        <authorList>
            <person name="Domelevo Entfellner J.-B."/>
        </authorList>
    </citation>
    <scope>NUCLEOTIDE SEQUENCE</scope>
</reference>
<dbReference type="AlphaFoldDB" id="A0AA86TGN3"/>
<name>A0AA86TGN3_9FABA</name>
<accession>A0AA86TGN3</accession>
<keyword evidence="3" id="KW-1185">Reference proteome</keyword>
<evidence type="ECO:0000313" key="2">
    <source>
        <dbReference type="EMBL" id="CAJ1967120.1"/>
    </source>
</evidence>
<dbReference type="Proteomes" id="UP001189624">
    <property type="component" value="Chromosome 7"/>
</dbReference>
<feature type="compositionally biased region" description="Basic residues" evidence="1">
    <location>
        <begin position="16"/>
        <end position="25"/>
    </location>
</feature>
<protein>
    <submittedName>
        <fullName evidence="2">Uncharacterized protein</fullName>
    </submittedName>
</protein>
<dbReference type="EMBL" id="OY731404">
    <property type="protein sequence ID" value="CAJ1967120.1"/>
    <property type="molecule type" value="Genomic_DNA"/>
</dbReference>
<organism evidence="2 3">
    <name type="scientific">Sphenostylis stenocarpa</name>
    <dbReference type="NCBI Taxonomy" id="92480"/>
    <lineage>
        <taxon>Eukaryota</taxon>
        <taxon>Viridiplantae</taxon>
        <taxon>Streptophyta</taxon>
        <taxon>Embryophyta</taxon>
        <taxon>Tracheophyta</taxon>
        <taxon>Spermatophyta</taxon>
        <taxon>Magnoliopsida</taxon>
        <taxon>eudicotyledons</taxon>
        <taxon>Gunneridae</taxon>
        <taxon>Pentapetalae</taxon>
        <taxon>rosids</taxon>
        <taxon>fabids</taxon>
        <taxon>Fabales</taxon>
        <taxon>Fabaceae</taxon>
        <taxon>Papilionoideae</taxon>
        <taxon>50 kb inversion clade</taxon>
        <taxon>NPAAA clade</taxon>
        <taxon>indigoferoid/millettioid clade</taxon>
        <taxon>Phaseoleae</taxon>
        <taxon>Sphenostylis</taxon>
    </lineage>
</organism>
<proteinExistence type="predicted"/>
<gene>
    <name evidence="2" type="ORF">AYBTSS11_LOCUS21011</name>
</gene>
<feature type="region of interest" description="Disordered" evidence="1">
    <location>
        <begin position="1"/>
        <end position="52"/>
    </location>
</feature>
<evidence type="ECO:0000256" key="1">
    <source>
        <dbReference type="SAM" id="MobiDB-lite"/>
    </source>
</evidence>